<keyword evidence="3" id="KW-1185">Reference proteome</keyword>
<accession>A0A939GGJ2</accession>
<keyword evidence="2" id="KW-0378">Hydrolase</keyword>
<keyword evidence="1" id="KW-0812">Transmembrane</keyword>
<comment type="caution">
    <text evidence="2">The sequence shown here is derived from an EMBL/GenBank/DDBJ whole genome shotgun (WGS) entry which is preliminary data.</text>
</comment>
<dbReference type="EMBL" id="JAFMYV010000003">
    <property type="protein sequence ID" value="MBO0936390.1"/>
    <property type="molecule type" value="Genomic_DNA"/>
</dbReference>
<dbReference type="Pfam" id="PF04307">
    <property type="entry name" value="YdjM"/>
    <property type="match status" value="1"/>
</dbReference>
<dbReference type="PANTHER" id="PTHR40031:SF1">
    <property type="entry name" value="MEMBRANE-BOUND METAL-DEPENDENT HYDROLASE"/>
    <property type="match status" value="1"/>
</dbReference>
<dbReference type="GO" id="GO:0016787">
    <property type="term" value="F:hydrolase activity"/>
    <property type="evidence" value="ECO:0007669"/>
    <property type="project" value="UniProtKB-KW"/>
</dbReference>
<gene>
    <name evidence="2" type="ORF">J2I47_07500</name>
</gene>
<dbReference type="RefSeq" id="WP_207363956.1">
    <property type="nucleotide sequence ID" value="NZ_JAFMYV010000003.1"/>
</dbReference>
<organism evidence="2 3">
    <name type="scientific">Fibrella rubiginis</name>
    <dbReference type="NCBI Taxonomy" id="2817060"/>
    <lineage>
        <taxon>Bacteria</taxon>
        <taxon>Pseudomonadati</taxon>
        <taxon>Bacteroidota</taxon>
        <taxon>Cytophagia</taxon>
        <taxon>Cytophagales</taxon>
        <taxon>Spirosomataceae</taxon>
        <taxon>Fibrella</taxon>
    </lineage>
</organism>
<dbReference type="AlphaFoldDB" id="A0A939GGJ2"/>
<keyword evidence="1" id="KW-1133">Transmembrane helix</keyword>
<proteinExistence type="predicted"/>
<protein>
    <submittedName>
        <fullName evidence="2">Metal-dependent hydrolase</fullName>
    </submittedName>
</protein>
<keyword evidence="1" id="KW-0472">Membrane</keyword>
<reference evidence="2" key="1">
    <citation type="submission" date="2021-03" db="EMBL/GenBank/DDBJ databases">
        <title>Fibrella sp. HMF5335 genome sequencing and assembly.</title>
        <authorList>
            <person name="Kang H."/>
            <person name="Kim H."/>
            <person name="Bae S."/>
            <person name="Joh K."/>
        </authorList>
    </citation>
    <scope>NUCLEOTIDE SEQUENCE</scope>
    <source>
        <strain evidence="2">HMF5335</strain>
    </source>
</reference>
<feature type="transmembrane region" description="Helical" evidence="1">
    <location>
        <begin position="125"/>
        <end position="149"/>
    </location>
</feature>
<dbReference type="InterPro" id="IPR007404">
    <property type="entry name" value="YdjM-like"/>
</dbReference>
<dbReference type="PANTHER" id="PTHR40031">
    <property type="entry name" value="HYPOTHETICAL MEMBRANE SPANNING PROTEIN"/>
    <property type="match status" value="1"/>
</dbReference>
<sequence>MDSLTHATLGACLGSLMLGKPLGKQALLWGAVAQNLPDIDGVANLWLPTAEGLLAHRGLTHSLPLGLVAATGLASLARRWFRGTGVPYWQWLLFLGVQIGVHDLLDTTNAYGTGLLEPFCHKRFSMHLLYVIDPLFTLPLLISTLVMVVRSRRYVQGRTWAIGGGRLCCLICGGGFC</sequence>
<evidence type="ECO:0000313" key="2">
    <source>
        <dbReference type="EMBL" id="MBO0936390.1"/>
    </source>
</evidence>
<evidence type="ECO:0000313" key="3">
    <source>
        <dbReference type="Proteomes" id="UP000664034"/>
    </source>
</evidence>
<dbReference type="InterPro" id="IPR053170">
    <property type="entry name" value="Transcription_regulator"/>
</dbReference>
<dbReference type="Proteomes" id="UP000664034">
    <property type="component" value="Unassembled WGS sequence"/>
</dbReference>
<name>A0A939GGJ2_9BACT</name>
<evidence type="ECO:0000256" key="1">
    <source>
        <dbReference type="SAM" id="Phobius"/>
    </source>
</evidence>